<proteinExistence type="predicted"/>
<organism evidence="1 2">
    <name type="scientific">Hyalomma asiaticum</name>
    <name type="common">Tick</name>
    <dbReference type="NCBI Taxonomy" id="266040"/>
    <lineage>
        <taxon>Eukaryota</taxon>
        <taxon>Metazoa</taxon>
        <taxon>Ecdysozoa</taxon>
        <taxon>Arthropoda</taxon>
        <taxon>Chelicerata</taxon>
        <taxon>Arachnida</taxon>
        <taxon>Acari</taxon>
        <taxon>Parasitiformes</taxon>
        <taxon>Ixodida</taxon>
        <taxon>Ixodoidea</taxon>
        <taxon>Ixodidae</taxon>
        <taxon>Hyalomminae</taxon>
        <taxon>Hyalomma</taxon>
    </lineage>
</organism>
<name>A0ACB7SFN3_HYAAI</name>
<dbReference type="EMBL" id="CM023484">
    <property type="protein sequence ID" value="KAH6933673.1"/>
    <property type="molecule type" value="Genomic_DNA"/>
</dbReference>
<gene>
    <name evidence="1" type="ORF">HPB50_017510</name>
</gene>
<keyword evidence="2" id="KW-1185">Reference proteome</keyword>
<evidence type="ECO:0000313" key="2">
    <source>
        <dbReference type="Proteomes" id="UP000821845"/>
    </source>
</evidence>
<dbReference type="Proteomes" id="UP000821845">
    <property type="component" value="Chromosome 4"/>
</dbReference>
<protein>
    <submittedName>
        <fullName evidence="1">Uncharacterized protein</fullName>
    </submittedName>
</protein>
<sequence>MVHPVPARRGLAARIAKPDGVRKRTRSGSRPHWQRDKKASACQFLSLLRCDQCTYSTERSYNLNRHKEKSHSQLREPLKCCNKEFSTLHEFNVHRTLLHLNRGYACTFEECWKTFTKKSLLERRVKAHKGEYQYSCENCKYQTCVLSNFQRHKKAKKCLANQGVGPQSDGKEAEGLAMRPVYKHAEAEEHKSEQEQQDCKHGVKARTHEEYEAAFGLLLLHETLYARESE</sequence>
<comment type="caution">
    <text evidence="1">The sequence shown here is derived from an EMBL/GenBank/DDBJ whole genome shotgun (WGS) entry which is preliminary data.</text>
</comment>
<reference evidence="1" key="1">
    <citation type="submission" date="2020-05" db="EMBL/GenBank/DDBJ databases">
        <title>Large-scale comparative analyses of tick genomes elucidate their genetic diversity and vector capacities.</title>
        <authorList>
            <person name="Jia N."/>
            <person name="Wang J."/>
            <person name="Shi W."/>
            <person name="Du L."/>
            <person name="Sun Y."/>
            <person name="Zhan W."/>
            <person name="Jiang J."/>
            <person name="Wang Q."/>
            <person name="Zhang B."/>
            <person name="Ji P."/>
            <person name="Sakyi L.B."/>
            <person name="Cui X."/>
            <person name="Yuan T."/>
            <person name="Jiang B."/>
            <person name="Yang W."/>
            <person name="Lam T.T.-Y."/>
            <person name="Chang Q."/>
            <person name="Ding S."/>
            <person name="Wang X."/>
            <person name="Zhu J."/>
            <person name="Ruan X."/>
            <person name="Zhao L."/>
            <person name="Wei J."/>
            <person name="Que T."/>
            <person name="Du C."/>
            <person name="Cheng J."/>
            <person name="Dai P."/>
            <person name="Han X."/>
            <person name="Huang E."/>
            <person name="Gao Y."/>
            <person name="Liu J."/>
            <person name="Shao H."/>
            <person name="Ye R."/>
            <person name="Li L."/>
            <person name="Wei W."/>
            <person name="Wang X."/>
            <person name="Wang C."/>
            <person name="Yang T."/>
            <person name="Huo Q."/>
            <person name="Li W."/>
            <person name="Guo W."/>
            <person name="Chen H."/>
            <person name="Zhou L."/>
            <person name="Ni X."/>
            <person name="Tian J."/>
            <person name="Zhou Y."/>
            <person name="Sheng Y."/>
            <person name="Liu T."/>
            <person name="Pan Y."/>
            <person name="Xia L."/>
            <person name="Li J."/>
            <person name="Zhao F."/>
            <person name="Cao W."/>
        </authorList>
    </citation>
    <scope>NUCLEOTIDE SEQUENCE</scope>
    <source>
        <strain evidence="1">Hyas-2018</strain>
    </source>
</reference>
<accession>A0ACB7SFN3</accession>
<evidence type="ECO:0000313" key="1">
    <source>
        <dbReference type="EMBL" id="KAH6933673.1"/>
    </source>
</evidence>